<reference evidence="1 2" key="1">
    <citation type="journal article" date="2022" name="Hortic Res">
        <title>A haplotype resolved chromosomal level avocado genome allows analysis of novel avocado genes.</title>
        <authorList>
            <person name="Nath O."/>
            <person name="Fletcher S.J."/>
            <person name="Hayward A."/>
            <person name="Shaw L.M."/>
            <person name="Masouleh A.K."/>
            <person name="Furtado A."/>
            <person name="Henry R.J."/>
            <person name="Mitter N."/>
        </authorList>
    </citation>
    <scope>NUCLEOTIDE SEQUENCE [LARGE SCALE GENOMIC DNA]</scope>
    <source>
        <strain evidence="2">cv. Hass</strain>
    </source>
</reference>
<evidence type="ECO:0000313" key="2">
    <source>
        <dbReference type="Proteomes" id="UP001234297"/>
    </source>
</evidence>
<dbReference type="EMBL" id="CM056810">
    <property type="protein sequence ID" value="KAJ8644917.1"/>
    <property type="molecule type" value="Genomic_DNA"/>
</dbReference>
<organism evidence="1 2">
    <name type="scientific">Persea americana</name>
    <name type="common">Avocado</name>
    <dbReference type="NCBI Taxonomy" id="3435"/>
    <lineage>
        <taxon>Eukaryota</taxon>
        <taxon>Viridiplantae</taxon>
        <taxon>Streptophyta</taxon>
        <taxon>Embryophyta</taxon>
        <taxon>Tracheophyta</taxon>
        <taxon>Spermatophyta</taxon>
        <taxon>Magnoliopsida</taxon>
        <taxon>Magnoliidae</taxon>
        <taxon>Laurales</taxon>
        <taxon>Lauraceae</taxon>
        <taxon>Persea</taxon>
    </lineage>
</organism>
<accession>A0ACC2MGU6</accession>
<evidence type="ECO:0000313" key="1">
    <source>
        <dbReference type="EMBL" id="KAJ8644917.1"/>
    </source>
</evidence>
<proteinExistence type="predicted"/>
<protein>
    <submittedName>
        <fullName evidence="1">Uncharacterized protein</fullName>
    </submittedName>
</protein>
<name>A0ACC2MGU6_PERAE</name>
<keyword evidence="2" id="KW-1185">Reference proteome</keyword>
<sequence length="123" mass="14040">MSVFYCSSGSSFRPFLFSIRARQRSFTLESQVKRYMHEAPVARRKVVAYFYRKAAVDGCRPSIGNFLIDLTMLTFLTESSVYDMNMIPSWGVHFSGTIDPMGNPGPELLKDTRYRWGAAPSHQ</sequence>
<dbReference type="Proteomes" id="UP001234297">
    <property type="component" value="Chromosome 2"/>
</dbReference>
<comment type="caution">
    <text evidence="1">The sequence shown here is derived from an EMBL/GenBank/DDBJ whole genome shotgun (WGS) entry which is preliminary data.</text>
</comment>
<gene>
    <name evidence="1" type="ORF">MRB53_006665</name>
</gene>